<dbReference type="AlphaFoldDB" id="A0A921ILS9"/>
<gene>
    <name evidence="12" type="ORF">K8V20_05750</name>
</gene>
<feature type="transmembrane region" description="Helical" evidence="9">
    <location>
        <begin position="133"/>
        <end position="151"/>
    </location>
</feature>
<evidence type="ECO:0000256" key="5">
    <source>
        <dbReference type="ARBA" id="ARBA00022741"/>
    </source>
</evidence>
<dbReference type="Gene3D" id="1.20.1560.10">
    <property type="entry name" value="ABC transporter type 1, transmembrane domain"/>
    <property type="match status" value="1"/>
</dbReference>
<evidence type="ECO:0000256" key="9">
    <source>
        <dbReference type="SAM" id="Phobius"/>
    </source>
</evidence>
<dbReference type="PROSITE" id="PS00211">
    <property type="entry name" value="ABC_TRANSPORTER_1"/>
    <property type="match status" value="1"/>
</dbReference>
<dbReference type="Gene3D" id="3.40.50.300">
    <property type="entry name" value="P-loop containing nucleotide triphosphate hydrolases"/>
    <property type="match status" value="1"/>
</dbReference>
<dbReference type="PANTHER" id="PTHR43394:SF1">
    <property type="entry name" value="ATP-BINDING CASSETTE SUB-FAMILY B MEMBER 10, MITOCHONDRIAL"/>
    <property type="match status" value="1"/>
</dbReference>
<reference evidence="12" key="1">
    <citation type="journal article" date="2021" name="PeerJ">
        <title>Extensive microbial diversity within the chicken gut microbiome revealed by metagenomics and culture.</title>
        <authorList>
            <person name="Gilroy R."/>
            <person name="Ravi A."/>
            <person name="Getino M."/>
            <person name="Pursley I."/>
            <person name="Horton D.L."/>
            <person name="Alikhan N.F."/>
            <person name="Baker D."/>
            <person name="Gharbi K."/>
            <person name="Hall N."/>
            <person name="Watson M."/>
            <person name="Adriaenssens E.M."/>
            <person name="Foster-Nyarko E."/>
            <person name="Jarju S."/>
            <person name="Secka A."/>
            <person name="Antonio M."/>
            <person name="Oren A."/>
            <person name="Chaudhuri R.R."/>
            <person name="La Ragione R."/>
            <person name="Hildebrand F."/>
            <person name="Pallen M.J."/>
        </authorList>
    </citation>
    <scope>NUCLEOTIDE SEQUENCE</scope>
    <source>
        <strain evidence="12">ChiBcec21-2208</strain>
    </source>
</reference>
<dbReference type="InterPro" id="IPR039421">
    <property type="entry name" value="Type_1_exporter"/>
</dbReference>
<dbReference type="PROSITE" id="PS50929">
    <property type="entry name" value="ABC_TM1F"/>
    <property type="match status" value="1"/>
</dbReference>
<dbReference type="GO" id="GO:0016887">
    <property type="term" value="F:ATP hydrolysis activity"/>
    <property type="evidence" value="ECO:0007669"/>
    <property type="project" value="InterPro"/>
</dbReference>
<sequence>MHKLLRYIKGYEKQALLAPLFKMLEACFELFVPLVVASIIDTGIKNADTVFIWQRCALLVLLAVIGLTCSLTAQYFSAQAALGFGTALRKDLFRHINTLSYSELDGIGTPTLVTRMTSDINQVQNGVNLTLRLLLRSPFIVIGALIMAFTISARLTLLFLAATAIISLIIWLIMRATVPIYHQAQNGLDRVTLLTRENYVGARVVRAFARQADETAAFIETNDHLKSIQVRAGRISALMNPLTYLVVNLTVIALLLLGAREVDTGTLTQGEVIALINYMSQILVNLLRLADLVISVTRALASGMRVNEILNTQTSMADPATRTLPTDSSSDAVCFQNVTFTYRGAGGPSLTDVSFTAHPGETIGVIGGTGSGKTTLIDLVARFYDAQEGTVQLFGHNVKEYGFAQLRELVGIVPQQAMLFTGTIRDNMRWAAPHATDEQIWEALEIAQAADFVRSKPGMLDEPVETAGRNFSGGQRQRLTIARALVPKPKILILDDSASALDFATDAALRKALKDKTKGMTVFIVSQRAASVQRADHILVLDDGLLVGDAPHAELLKNCSVYKEICLSQLSKEEVEKTL</sequence>
<dbReference type="FunFam" id="3.40.50.300:FF:000221">
    <property type="entry name" value="Multidrug ABC transporter ATP-binding protein"/>
    <property type="match status" value="1"/>
</dbReference>
<dbReference type="InterPro" id="IPR003439">
    <property type="entry name" value="ABC_transporter-like_ATP-bd"/>
</dbReference>
<dbReference type="InterPro" id="IPR003593">
    <property type="entry name" value="AAA+_ATPase"/>
</dbReference>
<evidence type="ECO:0000313" key="13">
    <source>
        <dbReference type="Proteomes" id="UP000782880"/>
    </source>
</evidence>
<evidence type="ECO:0000256" key="3">
    <source>
        <dbReference type="ARBA" id="ARBA00022475"/>
    </source>
</evidence>
<reference evidence="12" key="2">
    <citation type="submission" date="2021-09" db="EMBL/GenBank/DDBJ databases">
        <authorList>
            <person name="Gilroy R."/>
        </authorList>
    </citation>
    <scope>NUCLEOTIDE SEQUENCE</scope>
    <source>
        <strain evidence="12">ChiBcec21-2208</strain>
    </source>
</reference>
<feature type="transmembrane region" description="Helical" evidence="9">
    <location>
        <begin position="52"/>
        <end position="73"/>
    </location>
</feature>
<dbReference type="Proteomes" id="UP000782880">
    <property type="component" value="Unassembled WGS sequence"/>
</dbReference>
<protein>
    <submittedName>
        <fullName evidence="12">ABC transporter ATP-binding protein/permease</fullName>
    </submittedName>
</protein>
<dbReference type="EMBL" id="DYVE01000151">
    <property type="protein sequence ID" value="HJG28132.1"/>
    <property type="molecule type" value="Genomic_DNA"/>
</dbReference>
<evidence type="ECO:0000256" key="8">
    <source>
        <dbReference type="ARBA" id="ARBA00023136"/>
    </source>
</evidence>
<feature type="domain" description="ABC transporter" evidence="10">
    <location>
        <begin position="333"/>
        <end position="568"/>
    </location>
</feature>
<evidence type="ECO:0000256" key="7">
    <source>
        <dbReference type="ARBA" id="ARBA00022989"/>
    </source>
</evidence>
<organism evidence="12 13">
    <name type="scientific">Subdoligranulum variabile</name>
    <dbReference type="NCBI Taxonomy" id="214851"/>
    <lineage>
        <taxon>Bacteria</taxon>
        <taxon>Bacillati</taxon>
        <taxon>Bacillota</taxon>
        <taxon>Clostridia</taxon>
        <taxon>Eubacteriales</taxon>
        <taxon>Oscillospiraceae</taxon>
        <taxon>Subdoligranulum</taxon>
    </lineage>
</organism>
<dbReference type="CDD" id="cd18548">
    <property type="entry name" value="ABC_6TM_Tm287_like"/>
    <property type="match status" value="1"/>
</dbReference>
<comment type="caution">
    <text evidence="12">The sequence shown here is derived from an EMBL/GenBank/DDBJ whole genome shotgun (WGS) entry which is preliminary data.</text>
</comment>
<dbReference type="PANTHER" id="PTHR43394">
    <property type="entry name" value="ATP-DEPENDENT PERMEASE MDL1, MITOCHONDRIAL"/>
    <property type="match status" value="1"/>
</dbReference>
<keyword evidence="3" id="KW-1003">Cell membrane</keyword>
<dbReference type="Pfam" id="PF00664">
    <property type="entry name" value="ABC_membrane"/>
    <property type="match status" value="1"/>
</dbReference>
<dbReference type="GO" id="GO:0015421">
    <property type="term" value="F:ABC-type oligopeptide transporter activity"/>
    <property type="evidence" value="ECO:0007669"/>
    <property type="project" value="TreeGrafter"/>
</dbReference>
<dbReference type="Pfam" id="PF00005">
    <property type="entry name" value="ABC_tran"/>
    <property type="match status" value="1"/>
</dbReference>
<dbReference type="SUPFAM" id="SSF90123">
    <property type="entry name" value="ABC transporter transmembrane region"/>
    <property type="match status" value="1"/>
</dbReference>
<evidence type="ECO:0000259" key="10">
    <source>
        <dbReference type="PROSITE" id="PS50893"/>
    </source>
</evidence>
<evidence type="ECO:0000256" key="4">
    <source>
        <dbReference type="ARBA" id="ARBA00022692"/>
    </source>
</evidence>
<feature type="transmembrane region" description="Helical" evidence="9">
    <location>
        <begin position="241"/>
        <end position="259"/>
    </location>
</feature>
<feature type="domain" description="ABC transmembrane type-1" evidence="11">
    <location>
        <begin position="16"/>
        <end position="298"/>
    </location>
</feature>
<evidence type="ECO:0000256" key="1">
    <source>
        <dbReference type="ARBA" id="ARBA00004651"/>
    </source>
</evidence>
<dbReference type="GO" id="GO:0005886">
    <property type="term" value="C:plasma membrane"/>
    <property type="evidence" value="ECO:0007669"/>
    <property type="project" value="UniProtKB-SubCell"/>
</dbReference>
<keyword evidence="6 12" id="KW-0067">ATP-binding</keyword>
<keyword evidence="5" id="KW-0547">Nucleotide-binding</keyword>
<evidence type="ECO:0000313" key="12">
    <source>
        <dbReference type="EMBL" id="HJG28132.1"/>
    </source>
</evidence>
<keyword evidence="7 9" id="KW-1133">Transmembrane helix</keyword>
<evidence type="ECO:0000256" key="6">
    <source>
        <dbReference type="ARBA" id="ARBA00022840"/>
    </source>
</evidence>
<dbReference type="InterPro" id="IPR027417">
    <property type="entry name" value="P-loop_NTPase"/>
</dbReference>
<name>A0A921ILS9_9FIRM</name>
<dbReference type="InterPro" id="IPR011527">
    <property type="entry name" value="ABC1_TM_dom"/>
</dbReference>
<evidence type="ECO:0000256" key="2">
    <source>
        <dbReference type="ARBA" id="ARBA00022448"/>
    </source>
</evidence>
<keyword evidence="4 9" id="KW-0812">Transmembrane</keyword>
<dbReference type="SMART" id="SM00382">
    <property type="entry name" value="AAA"/>
    <property type="match status" value="1"/>
</dbReference>
<evidence type="ECO:0000259" key="11">
    <source>
        <dbReference type="PROSITE" id="PS50929"/>
    </source>
</evidence>
<dbReference type="GO" id="GO:0005524">
    <property type="term" value="F:ATP binding"/>
    <property type="evidence" value="ECO:0007669"/>
    <property type="project" value="UniProtKB-KW"/>
</dbReference>
<dbReference type="SUPFAM" id="SSF52540">
    <property type="entry name" value="P-loop containing nucleoside triphosphate hydrolases"/>
    <property type="match status" value="1"/>
</dbReference>
<dbReference type="InterPro" id="IPR017871">
    <property type="entry name" value="ABC_transporter-like_CS"/>
</dbReference>
<keyword evidence="2" id="KW-0813">Transport</keyword>
<keyword evidence="8 9" id="KW-0472">Membrane</keyword>
<proteinExistence type="predicted"/>
<dbReference type="PROSITE" id="PS50893">
    <property type="entry name" value="ABC_TRANSPORTER_2"/>
    <property type="match status" value="1"/>
</dbReference>
<comment type="subcellular location">
    <subcellularLocation>
        <location evidence="1">Cell membrane</location>
        <topology evidence="1">Multi-pass membrane protein</topology>
    </subcellularLocation>
</comment>
<dbReference type="InterPro" id="IPR036640">
    <property type="entry name" value="ABC1_TM_sf"/>
</dbReference>
<accession>A0A921ILS9</accession>